<keyword evidence="4" id="KW-0648">Protein biosynthesis</keyword>
<evidence type="ECO:0000313" key="6">
    <source>
        <dbReference type="EMBL" id="CAG8698484.1"/>
    </source>
</evidence>
<dbReference type="OrthoDB" id="10264412at2759"/>
<dbReference type="GO" id="GO:0006428">
    <property type="term" value="P:isoleucyl-tRNA aminoacylation"/>
    <property type="evidence" value="ECO:0007669"/>
    <property type="project" value="TreeGrafter"/>
</dbReference>
<evidence type="ECO:0000256" key="3">
    <source>
        <dbReference type="ARBA" id="ARBA00022840"/>
    </source>
</evidence>
<evidence type="ECO:0000313" key="7">
    <source>
        <dbReference type="Proteomes" id="UP000789831"/>
    </source>
</evidence>
<keyword evidence="3" id="KW-0067">ATP-binding</keyword>
<dbReference type="Proteomes" id="UP000789831">
    <property type="component" value="Unassembled WGS sequence"/>
</dbReference>
<feature type="non-terminal residue" evidence="6">
    <location>
        <position position="1"/>
    </location>
</feature>
<evidence type="ECO:0000256" key="4">
    <source>
        <dbReference type="ARBA" id="ARBA00022917"/>
    </source>
</evidence>
<dbReference type="PANTHER" id="PTHR42765:SF1">
    <property type="entry name" value="ISOLEUCINE--TRNA LIGASE, MITOCHONDRIAL"/>
    <property type="match status" value="1"/>
</dbReference>
<proteinExistence type="predicted"/>
<dbReference type="InterPro" id="IPR009008">
    <property type="entry name" value="Val/Leu/Ile-tRNA-synth_edit"/>
</dbReference>
<evidence type="ECO:0000256" key="5">
    <source>
        <dbReference type="ARBA" id="ARBA00023146"/>
    </source>
</evidence>
<dbReference type="PANTHER" id="PTHR42765">
    <property type="entry name" value="SOLEUCYL-TRNA SYNTHETASE"/>
    <property type="match status" value="1"/>
</dbReference>
<dbReference type="GO" id="GO:0004822">
    <property type="term" value="F:isoleucine-tRNA ligase activity"/>
    <property type="evidence" value="ECO:0007669"/>
    <property type="project" value="TreeGrafter"/>
</dbReference>
<evidence type="ECO:0000256" key="1">
    <source>
        <dbReference type="ARBA" id="ARBA00022598"/>
    </source>
</evidence>
<dbReference type="EMBL" id="CAJVPL010017327">
    <property type="protein sequence ID" value="CAG8698484.1"/>
    <property type="molecule type" value="Genomic_DNA"/>
</dbReference>
<organism evidence="6 7">
    <name type="scientific">Ambispora gerdemannii</name>
    <dbReference type="NCBI Taxonomy" id="144530"/>
    <lineage>
        <taxon>Eukaryota</taxon>
        <taxon>Fungi</taxon>
        <taxon>Fungi incertae sedis</taxon>
        <taxon>Mucoromycota</taxon>
        <taxon>Glomeromycotina</taxon>
        <taxon>Glomeromycetes</taxon>
        <taxon>Archaeosporales</taxon>
        <taxon>Ambisporaceae</taxon>
        <taxon>Ambispora</taxon>
    </lineage>
</organism>
<gene>
    <name evidence="6" type="ORF">AGERDE_LOCUS13386</name>
</gene>
<keyword evidence="7" id="KW-1185">Reference proteome</keyword>
<dbReference type="GO" id="GO:0002161">
    <property type="term" value="F:aminoacyl-tRNA deacylase activity"/>
    <property type="evidence" value="ECO:0007669"/>
    <property type="project" value="InterPro"/>
</dbReference>
<comment type="caution">
    <text evidence="6">The sequence shown here is derived from an EMBL/GenBank/DDBJ whole genome shotgun (WGS) entry which is preliminary data.</text>
</comment>
<accession>A0A9N9N399</accession>
<sequence>ELEYHDDHRSRSVYVKFPIDKSSTSLSGIIPENDSISALIWTTTPWTLPANQAVAISPEITYSIIKVDFTSNQEYYIVAKERLNALQQILGFESFNFIAEFPGSALVGTKYKHPITKNPHNIIAASYVTSESGT</sequence>
<feature type="non-terminal residue" evidence="6">
    <location>
        <position position="134"/>
    </location>
</feature>
<dbReference type="Gene3D" id="3.90.740.10">
    <property type="entry name" value="Valyl/Leucyl/Isoleucyl-tRNA synthetase, editing domain"/>
    <property type="match status" value="1"/>
</dbReference>
<keyword evidence="1" id="KW-0436">Ligase</keyword>
<dbReference type="AlphaFoldDB" id="A0A9N9N399"/>
<dbReference type="GO" id="GO:0005524">
    <property type="term" value="F:ATP binding"/>
    <property type="evidence" value="ECO:0007669"/>
    <property type="project" value="UniProtKB-KW"/>
</dbReference>
<evidence type="ECO:0000256" key="2">
    <source>
        <dbReference type="ARBA" id="ARBA00022741"/>
    </source>
</evidence>
<keyword evidence="5" id="KW-0030">Aminoacyl-tRNA synthetase</keyword>
<name>A0A9N9N399_9GLOM</name>
<keyword evidence="2" id="KW-0547">Nucleotide-binding</keyword>
<dbReference type="InterPro" id="IPR050081">
    <property type="entry name" value="Ile-tRNA_ligase"/>
</dbReference>
<protein>
    <submittedName>
        <fullName evidence="6">1088_t:CDS:1</fullName>
    </submittedName>
</protein>
<reference evidence="6" key="1">
    <citation type="submission" date="2021-06" db="EMBL/GenBank/DDBJ databases">
        <authorList>
            <person name="Kallberg Y."/>
            <person name="Tangrot J."/>
            <person name="Rosling A."/>
        </authorList>
    </citation>
    <scope>NUCLEOTIDE SEQUENCE</scope>
    <source>
        <strain evidence="6">MT106</strain>
    </source>
</reference>
<dbReference type="SUPFAM" id="SSF50677">
    <property type="entry name" value="ValRS/IleRS/LeuRS editing domain"/>
    <property type="match status" value="1"/>
</dbReference>
<dbReference type="GO" id="GO:0005739">
    <property type="term" value="C:mitochondrion"/>
    <property type="evidence" value="ECO:0007669"/>
    <property type="project" value="TreeGrafter"/>
</dbReference>
<dbReference type="GO" id="GO:0032543">
    <property type="term" value="P:mitochondrial translation"/>
    <property type="evidence" value="ECO:0007669"/>
    <property type="project" value="TreeGrafter"/>
</dbReference>